<evidence type="ECO:0000313" key="3">
    <source>
        <dbReference type="EMBL" id="MBB5335300.1"/>
    </source>
</evidence>
<dbReference type="AlphaFoldDB" id="A0A840UGI4"/>
<keyword evidence="4" id="KW-1185">Reference proteome</keyword>
<proteinExistence type="predicted"/>
<dbReference type="InterPro" id="IPR019665">
    <property type="entry name" value="OxRdtase/DH_put_Rossmann_dom"/>
</dbReference>
<dbReference type="InterPro" id="IPR036291">
    <property type="entry name" value="NAD(P)-bd_dom_sf"/>
</dbReference>
<accession>A0A840UGI4</accession>
<name>A0A840UGI4_9FIRM</name>
<feature type="domain" description="DUF2520" evidence="2">
    <location>
        <begin position="137"/>
        <end position="264"/>
    </location>
</feature>
<dbReference type="Pfam" id="PF10727">
    <property type="entry name" value="Rossmann-like"/>
    <property type="match status" value="1"/>
</dbReference>
<comment type="caution">
    <text evidence="3">The sequence shown here is derived from an EMBL/GenBank/DDBJ whole genome shotgun (WGS) entry which is preliminary data.</text>
</comment>
<dbReference type="InterPro" id="IPR008927">
    <property type="entry name" value="6-PGluconate_DH-like_C_sf"/>
</dbReference>
<dbReference type="SUPFAM" id="SSF48179">
    <property type="entry name" value="6-phosphogluconate dehydrogenase C-terminal domain-like"/>
    <property type="match status" value="1"/>
</dbReference>
<feature type="domain" description="Putative oxidoreductase/dehydrogenase Rossmann-like" evidence="1">
    <location>
        <begin position="5"/>
        <end position="119"/>
    </location>
</feature>
<dbReference type="EMBL" id="JACHFH010000003">
    <property type="protein sequence ID" value="MBB5335300.1"/>
    <property type="molecule type" value="Genomic_DNA"/>
</dbReference>
<dbReference type="Gene3D" id="3.40.50.720">
    <property type="entry name" value="NAD(P)-binding Rossmann-like Domain"/>
    <property type="match status" value="1"/>
</dbReference>
<sequence length="293" mass="31781">MVVFINIGFIGAGKVGTALGLYFQKHQLNIKGYYSKTALSAKKAALTTTSKQYTDLTALLTTCDVIFITTTDMALPVIAAKIAQMKSTATIFFHTSGAHSSDILSEIKKAGNAIGSIHPLQSFADINTSALLLEKTFFTIEGMPAAINTAKNILQQTGGKYCEITSAQKPLYHTGASILANYLITVISFGMDCLEQAGLNKSDLLSAIEPLLRGTIDNILDKGPTSALTGPIVRSDVNTVNLQLQAIKKNLPEKEFLFRSLSLATVDMIKNKRLDEHQATVFYKLLKGYNNHE</sequence>
<dbReference type="Proteomes" id="UP000559117">
    <property type="component" value="Unassembled WGS sequence"/>
</dbReference>
<dbReference type="Pfam" id="PF10728">
    <property type="entry name" value="DUF2520"/>
    <property type="match status" value="1"/>
</dbReference>
<dbReference type="PANTHER" id="PTHR40459">
    <property type="entry name" value="CONSERVED HYPOTHETICAL ALANINE AND LEUCINE RICH PROTEIN"/>
    <property type="match status" value="1"/>
</dbReference>
<reference evidence="3 4" key="1">
    <citation type="submission" date="2020-08" db="EMBL/GenBank/DDBJ databases">
        <title>Genomic Encyclopedia of Type Strains, Phase IV (KMG-IV): sequencing the most valuable type-strain genomes for metagenomic binning, comparative biology and taxonomic classification.</title>
        <authorList>
            <person name="Goeker M."/>
        </authorList>
    </citation>
    <scope>NUCLEOTIDE SEQUENCE [LARGE SCALE GENOMIC DNA]</scope>
    <source>
        <strain evidence="3 4">DSM 24661</strain>
    </source>
</reference>
<dbReference type="RefSeq" id="WP_183859163.1">
    <property type="nucleotide sequence ID" value="NZ_JACHFH010000003.1"/>
</dbReference>
<dbReference type="InterPro" id="IPR018931">
    <property type="entry name" value="DUF2520"/>
</dbReference>
<evidence type="ECO:0000313" key="4">
    <source>
        <dbReference type="Proteomes" id="UP000559117"/>
    </source>
</evidence>
<evidence type="ECO:0000259" key="2">
    <source>
        <dbReference type="Pfam" id="PF10728"/>
    </source>
</evidence>
<dbReference type="PANTHER" id="PTHR40459:SF1">
    <property type="entry name" value="CONSERVED HYPOTHETICAL ALANINE AND LEUCINE RICH PROTEIN"/>
    <property type="match status" value="1"/>
</dbReference>
<protein>
    <submittedName>
        <fullName evidence="3">Putative short-subunit dehydrogenase-like oxidoreductase (DUF2520 family)</fullName>
    </submittedName>
</protein>
<organism evidence="3 4">
    <name type="scientific">Pectinatus brassicae</name>
    <dbReference type="NCBI Taxonomy" id="862415"/>
    <lineage>
        <taxon>Bacteria</taxon>
        <taxon>Bacillati</taxon>
        <taxon>Bacillota</taxon>
        <taxon>Negativicutes</taxon>
        <taxon>Selenomonadales</taxon>
        <taxon>Selenomonadaceae</taxon>
        <taxon>Pectinatus</taxon>
    </lineage>
</organism>
<dbReference type="InterPro" id="IPR037108">
    <property type="entry name" value="TM1727-like_C_sf"/>
</dbReference>
<evidence type="ECO:0000259" key="1">
    <source>
        <dbReference type="Pfam" id="PF10727"/>
    </source>
</evidence>
<dbReference type="Gene3D" id="1.10.1040.20">
    <property type="entry name" value="ProC-like, C-terminal domain"/>
    <property type="match status" value="1"/>
</dbReference>
<gene>
    <name evidence="3" type="ORF">HNR32_000420</name>
</gene>
<dbReference type="SUPFAM" id="SSF51735">
    <property type="entry name" value="NAD(P)-binding Rossmann-fold domains"/>
    <property type="match status" value="1"/>
</dbReference>